<dbReference type="GO" id="GO:0003676">
    <property type="term" value="F:nucleic acid binding"/>
    <property type="evidence" value="ECO:0007669"/>
    <property type="project" value="InterPro"/>
</dbReference>
<dbReference type="InterPro" id="IPR002121">
    <property type="entry name" value="HRDC_dom"/>
</dbReference>
<evidence type="ECO:0000313" key="2">
    <source>
        <dbReference type="EMBL" id="SHJ22833.1"/>
    </source>
</evidence>
<dbReference type="SMART" id="SM00474">
    <property type="entry name" value="35EXOc"/>
    <property type="match status" value="1"/>
</dbReference>
<dbReference type="PANTHER" id="PTHR47649:SF1">
    <property type="entry name" value="RIBONUCLEASE D"/>
    <property type="match status" value="1"/>
</dbReference>
<dbReference type="Gene3D" id="1.10.150.80">
    <property type="entry name" value="HRDC domain"/>
    <property type="match status" value="2"/>
</dbReference>
<dbReference type="RefSeq" id="WP_072908155.1">
    <property type="nucleotide sequence ID" value="NZ_FQZT01000005.1"/>
</dbReference>
<dbReference type="InterPro" id="IPR044876">
    <property type="entry name" value="HRDC_dom_sf"/>
</dbReference>
<dbReference type="InterPro" id="IPR010997">
    <property type="entry name" value="HRDC-like_sf"/>
</dbReference>
<feature type="domain" description="HRDC" evidence="1">
    <location>
        <begin position="209"/>
        <end position="289"/>
    </location>
</feature>
<dbReference type="AlphaFoldDB" id="A0A1M6HKZ0"/>
<dbReference type="InterPro" id="IPR036397">
    <property type="entry name" value="RNaseH_sf"/>
</dbReference>
<protein>
    <submittedName>
        <fullName evidence="2">Ribonuclease D</fullName>
    </submittedName>
</protein>
<dbReference type="Pfam" id="PF00570">
    <property type="entry name" value="HRDC"/>
    <property type="match status" value="2"/>
</dbReference>
<sequence>MSLPPILTTTEEVAALAAKLQQEQVIAVDLEADSMHNYQEKVCLLQFSTEAETVLIDPLAGAELDPLKAVLAEPQIRKIFHAADYDIRCLARDFDIEINGLFDTMISSQFLGEEKFGLADVLRKYFAVELDKQYQRADWSKRPLSEGMIRYAAEDTCHLHRLVEILEQKLIEKGRLDWVQEEFALLEKVRFAVHEGPLFLRFKGAGTLDRRQLAVLEALLQWRDAEAQRRDCPLYKVLGNKSLLHMAKLKPTGRNKLQEVEGLSPRLIDRYGGKLLHQIGTALELPESELPVYPRGERRQKDPQVEKRMSRLKDWRKQVAAELELDPGVLINNALLDELARKQPQAEADFAQIDQLKNWQRKVLGEGILRVLS</sequence>
<dbReference type="Proteomes" id="UP000184171">
    <property type="component" value="Unassembled WGS sequence"/>
</dbReference>
<name>A0A1M6HKZ0_MALRU</name>
<dbReference type="Pfam" id="PF01612">
    <property type="entry name" value="DNA_pol_A_exo1"/>
    <property type="match status" value="1"/>
</dbReference>
<dbReference type="STRING" id="1122189.SAMN02745165_01872"/>
<accession>A0A1M6HKZ0</accession>
<dbReference type="SUPFAM" id="SSF47819">
    <property type="entry name" value="HRDC-like"/>
    <property type="match status" value="2"/>
</dbReference>
<feature type="domain" description="HRDC" evidence="1">
    <location>
        <begin position="302"/>
        <end position="373"/>
    </location>
</feature>
<evidence type="ECO:0000313" key="3">
    <source>
        <dbReference type="Proteomes" id="UP000184171"/>
    </source>
</evidence>
<dbReference type="PROSITE" id="PS50967">
    <property type="entry name" value="HRDC"/>
    <property type="match status" value="2"/>
</dbReference>
<dbReference type="EMBL" id="FQZT01000005">
    <property type="protein sequence ID" value="SHJ22833.1"/>
    <property type="molecule type" value="Genomic_DNA"/>
</dbReference>
<dbReference type="PANTHER" id="PTHR47649">
    <property type="entry name" value="RIBONUCLEASE D"/>
    <property type="match status" value="1"/>
</dbReference>
<evidence type="ECO:0000259" key="1">
    <source>
        <dbReference type="PROSITE" id="PS50967"/>
    </source>
</evidence>
<gene>
    <name evidence="2" type="ORF">SAMN02745165_01872</name>
</gene>
<dbReference type="GO" id="GO:0000166">
    <property type="term" value="F:nucleotide binding"/>
    <property type="evidence" value="ECO:0007669"/>
    <property type="project" value="InterPro"/>
</dbReference>
<dbReference type="GO" id="GO:0006139">
    <property type="term" value="P:nucleobase-containing compound metabolic process"/>
    <property type="evidence" value="ECO:0007669"/>
    <property type="project" value="InterPro"/>
</dbReference>
<dbReference type="InterPro" id="IPR012337">
    <property type="entry name" value="RNaseH-like_sf"/>
</dbReference>
<dbReference type="InterPro" id="IPR002562">
    <property type="entry name" value="3'-5'_exonuclease_dom"/>
</dbReference>
<dbReference type="SUPFAM" id="SSF53098">
    <property type="entry name" value="Ribonuclease H-like"/>
    <property type="match status" value="1"/>
</dbReference>
<dbReference type="Gene3D" id="3.30.420.10">
    <property type="entry name" value="Ribonuclease H-like superfamily/Ribonuclease H"/>
    <property type="match status" value="1"/>
</dbReference>
<keyword evidence="3" id="KW-1185">Reference proteome</keyword>
<organism evidence="2 3">
    <name type="scientific">Malonomonas rubra DSM 5091</name>
    <dbReference type="NCBI Taxonomy" id="1122189"/>
    <lineage>
        <taxon>Bacteria</taxon>
        <taxon>Pseudomonadati</taxon>
        <taxon>Thermodesulfobacteriota</taxon>
        <taxon>Desulfuromonadia</taxon>
        <taxon>Desulfuromonadales</taxon>
        <taxon>Geopsychrobacteraceae</taxon>
        <taxon>Malonomonas</taxon>
    </lineage>
</organism>
<dbReference type="GO" id="GO:0008408">
    <property type="term" value="F:3'-5' exonuclease activity"/>
    <property type="evidence" value="ECO:0007669"/>
    <property type="project" value="InterPro"/>
</dbReference>
<dbReference type="InterPro" id="IPR051086">
    <property type="entry name" value="RNase_D-like"/>
</dbReference>
<dbReference type="SMART" id="SM00341">
    <property type="entry name" value="HRDC"/>
    <property type="match status" value="2"/>
</dbReference>
<proteinExistence type="predicted"/>
<dbReference type="OrthoDB" id="144122at2"/>
<reference evidence="2 3" key="1">
    <citation type="submission" date="2016-11" db="EMBL/GenBank/DDBJ databases">
        <authorList>
            <person name="Jaros S."/>
            <person name="Januszkiewicz K."/>
            <person name="Wedrychowicz H."/>
        </authorList>
    </citation>
    <scope>NUCLEOTIDE SEQUENCE [LARGE SCALE GENOMIC DNA]</scope>
    <source>
        <strain evidence="2 3">DSM 5091</strain>
    </source>
</reference>
<dbReference type="CDD" id="cd06142">
    <property type="entry name" value="RNaseD_exo"/>
    <property type="match status" value="1"/>
</dbReference>